<dbReference type="InterPro" id="IPR045998">
    <property type="entry name" value="DUF5954"/>
</dbReference>
<evidence type="ECO:0000313" key="3">
    <source>
        <dbReference type="Proteomes" id="UP000630936"/>
    </source>
</evidence>
<feature type="region of interest" description="Disordered" evidence="1">
    <location>
        <begin position="324"/>
        <end position="360"/>
    </location>
</feature>
<dbReference type="Pfam" id="PF19379">
    <property type="entry name" value="DUF5954"/>
    <property type="match status" value="1"/>
</dbReference>
<organism evidence="2 3">
    <name type="scientific">Streptomyces inusitatus</name>
    <dbReference type="NCBI Taxonomy" id="68221"/>
    <lineage>
        <taxon>Bacteria</taxon>
        <taxon>Bacillati</taxon>
        <taxon>Actinomycetota</taxon>
        <taxon>Actinomycetes</taxon>
        <taxon>Kitasatosporales</taxon>
        <taxon>Streptomycetaceae</taxon>
        <taxon>Streptomyces</taxon>
    </lineage>
</organism>
<reference evidence="2" key="2">
    <citation type="submission" date="2020-09" db="EMBL/GenBank/DDBJ databases">
        <authorList>
            <person name="Sun Q."/>
            <person name="Ohkuma M."/>
        </authorList>
    </citation>
    <scope>NUCLEOTIDE SEQUENCE</scope>
    <source>
        <strain evidence="2">JCM 4988</strain>
    </source>
</reference>
<feature type="compositionally biased region" description="Basic and acidic residues" evidence="1">
    <location>
        <begin position="334"/>
        <end position="345"/>
    </location>
</feature>
<protein>
    <recommendedName>
        <fullName evidence="4">Aromatic ring-opening dioxygenase LigA</fullName>
    </recommendedName>
</protein>
<gene>
    <name evidence="2" type="ORF">GCM10010387_63130</name>
</gene>
<evidence type="ECO:0000313" key="2">
    <source>
        <dbReference type="EMBL" id="GGZ60823.1"/>
    </source>
</evidence>
<reference evidence="2" key="1">
    <citation type="journal article" date="2014" name="Int. J. Syst. Evol. Microbiol.">
        <title>Complete genome sequence of Corynebacterium casei LMG S-19264T (=DSM 44701T), isolated from a smear-ripened cheese.</title>
        <authorList>
            <consortium name="US DOE Joint Genome Institute (JGI-PGF)"/>
            <person name="Walter F."/>
            <person name="Albersmeier A."/>
            <person name="Kalinowski J."/>
            <person name="Ruckert C."/>
        </authorList>
    </citation>
    <scope>NUCLEOTIDE SEQUENCE</scope>
    <source>
        <strain evidence="2">JCM 4988</strain>
    </source>
</reference>
<name>A0A918QPI5_9ACTN</name>
<evidence type="ECO:0000256" key="1">
    <source>
        <dbReference type="SAM" id="MobiDB-lite"/>
    </source>
</evidence>
<sequence>MEQRDLGPGRMRPMAVRVPVELVEAVVEADASDAAARYSDLALRGPRFGVVAQAPGELSRWQVVVAVTDGAPQMARDNLNSLLWFRAKDETEDREERRSLLAAVARLEREPVDEVAAAGTRYRIVRAEEYTVTGPFGMEPPRPTDPEPLVPSWAMSEREPRVDDGVVLDPDAPVTPTQAAERLAMLDLHYTGDRFPAPVREESRRALDTHPDVLLLPATFTLVERTDSGWRPISGPHATAHAARRSLDFALTWTWPRKQGVLPADASAPLGFSAVAVDGDRDASTPELAPYVEAARELRGGRLVNRLEFQGALYEIGRTRRLLRWGPDGPEGPRPSDVDEYEPTRMHPPLSEDGVILPED</sequence>
<evidence type="ECO:0008006" key="4">
    <source>
        <dbReference type="Google" id="ProtNLM"/>
    </source>
</evidence>
<dbReference type="AlphaFoldDB" id="A0A918QPI5"/>
<keyword evidence="3" id="KW-1185">Reference proteome</keyword>
<dbReference type="Proteomes" id="UP000630936">
    <property type="component" value="Unassembled WGS sequence"/>
</dbReference>
<dbReference type="EMBL" id="BMWG01000031">
    <property type="protein sequence ID" value="GGZ60823.1"/>
    <property type="molecule type" value="Genomic_DNA"/>
</dbReference>
<accession>A0A918QPI5</accession>
<comment type="caution">
    <text evidence="2">The sequence shown here is derived from an EMBL/GenBank/DDBJ whole genome shotgun (WGS) entry which is preliminary data.</text>
</comment>
<proteinExistence type="predicted"/>